<gene>
    <name evidence="1" type="ORF">FHR32_006252</name>
</gene>
<keyword evidence="2" id="KW-1185">Reference proteome</keyword>
<dbReference type="EMBL" id="JACHJU010000003">
    <property type="protein sequence ID" value="MBB4941866.1"/>
    <property type="molecule type" value="Genomic_DNA"/>
</dbReference>
<dbReference type="AlphaFoldDB" id="A0A7W7WCA1"/>
<organism evidence="1 2">
    <name type="scientific">Streptosporangium album</name>
    <dbReference type="NCBI Taxonomy" id="47479"/>
    <lineage>
        <taxon>Bacteria</taxon>
        <taxon>Bacillati</taxon>
        <taxon>Actinomycetota</taxon>
        <taxon>Actinomycetes</taxon>
        <taxon>Streptosporangiales</taxon>
        <taxon>Streptosporangiaceae</taxon>
        <taxon>Streptosporangium</taxon>
    </lineage>
</organism>
<evidence type="ECO:0000313" key="1">
    <source>
        <dbReference type="EMBL" id="MBB4941866.1"/>
    </source>
</evidence>
<reference evidence="1 2" key="1">
    <citation type="submission" date="2020-08" db="EMBL/GenBank/DDBJ databases">
        <title>Sequencing the genomes of 1000 actinobacteria strains.</title>
        <authorList>
            <person name="Klenk H.-P."/>
        </authorList>
    </citation>
    <scope>NUCLEOTIDE SEQUENCE [LARGE SCALE GENOMIC DNA]</scope>
    <source>
        <strain evidence="1 2">DSM 43023</strain>
    </source>
</reference>
<dbReference type="Proteomes" id="UP000534286">
    <property type="component" value="Unassembled WGS sequence"/>
</dbReference>
<proteinExistence type="predicted"/>
<sequence length="43" mass="4985">MAWLDDLADDGRPLARATPQIVGDLFQTYGVPKNRQIRRWTNK</sequence>
<accession>A0A7W7WCA1</accession>
<comment type="caution">
    <text evidence="1">The sequence shown here is derived from an EMBL/GenBank/DDBJ whole genome shotgun (WGS) entry which is preliminary data.</text>
</comment>
<evidence type="ECO:0000313" key="2">
    <source>
        <dbReference type="Proteomes" id="UP000534286"/>
    </source>
</evidence>
<name>A0A7W7WCA1_9ACTN</name>
<protein>
    <submittedName>
        <fullName evidence="1">Uncharacterized protein</fullName>
    </submittedName>
</protein>
<dbReference type="RefSeq" id="WP_281391103.1">
    <property type="nucleotide sequence ID" value="NZ_BAABEK010000112.1"/>
</dbReference>